<dbReference type="PROSITE" id="PS01315">
    <property type="entry name" value="CDS"/>
    <property type="match status" value="1"/>
</dbReference>
<dbReference type="UniPathway" id="UPA00557">
    <property type="reaction ID" value="UER00614"/>
</dbReference>
<keyword evidence="11 18" id="KW-0812">Transmembrane</keyword>
<evidence type="ECO:0000256" key="10">
    <source>
        <dbReference type="ARBA" id="ARBA00022679"/>
    </source>
</evidence>
<evidence type="ECO:0000256" key="6">
    <source>
        <dbReference type="ARBA" id="ARBA00012487"/>
    </source>
</evidence>
<dbReference type="KEGG" id="tfa:BW733_01540"/>
<dbReference type="Proteomes" id="UP000188235">
    <property type="component" value="Chromosome"/>
</dbReference>
<evidence type="ECO:0000313" key="21">
    <source>
        <dbReference type="Proteomes" id="UP000188235"/>
    </source>
</evidence>
<evidence type="ECO:0000256" key="7">
    <source>
        <dbReference type="ARBA" id="ARBA00019373"/>
    </source>
</evidence>
<organism evidence="20 21">
    <name type="scientific">Tessaracoccus flavescens</name>
    <dbReference type="NCBI Taxonomy" id="399497"/>
    <lineage>
        <taxon>Bacteria</taxon>
        <taxon>Bacillati</taxon>
        <taxon>Actinomycetota</taxon>
        <taxon>Actinomycetes</taxon>
        <taxon>Propionibacteriales</taxon>
        <taxon>Propionibacteriaceae</taxon>
        <taxon>Tessaracoccus</taxon>
    </lineage>
</organism>
<dbReference type="InterPro" id="IPR000374">
    <property type="entry name" value="PC_trans"/>
</dbReference>
<keyword evidence="21" id="KW-1185">Reference proteome</keyword>
<reference evidence="20 21" key="1">
    <citation type="journal article" date="2008" name="Int. J. Syst. Evol. Microbiol.">
        <title>Tessaracoccus flavescens sp. nov., isolated from marine sediment.</title>
        <authorList>
            <person name="Lee D.W."/>
            <person name="Lee S.D."/>
        </authorList>
    </citation>
    <scope>NUCLEOTIDE SEQUENCE [LARGE SCALE GENOMIC DNA]</scope>
    <source>
        <strain evidence="20 21">SST-39T</strain>
    </source>
</reference>
<dbReference type="STRING" id="399497.BW733_01540"/>
<dbReference type="GO" id="GO:0004605">
    <property type="term" value="F:phosphatidate cytidylyltransferase activity"/>
    <property type="evidence" value="ECO:0007669"/>
    <property type="project" value="UniProtKB-EC"/>
</dbReference>
<dbReference type="PANTHER" id="PTHR46382:SF1">
    <property type="entry name" value="PHOSPHATIDATE CYTIDYLYLTRANSFERASE"/>
    <property type="match status" value="1"/>
</dbReference>
<evidence type="ECO:0000256" key="12">
    <source>
        <dbReference type="ARBA" id="ARBA00022695"/>
    </source>
</evidence>
<evidence type="ECO:0000313" key="20">
    <source>
        <dbReference type="EMBL" id="AQP49709.1"/>
    </source>
</evidence>
<name>A0A1Q2CUD4_9ACTN</name>
<dbReference type="Pfam" id="PF01148">
    <property type="entry name" value="CTP_transf_1"/>
    <property type="match status" value="1"/>
</dbReference>
<dbReference type="AlphaFoldDB" id="A0A1Q2CUD4"/>
<dbReference type="EMBL" id="CP019607">
    <property type="protein sequence ID" value="AQP49709.1"/>
    <property type="molecule type" value="Genomic_DNA"/>
</dbReference>
<gene>
    <name evidence="20" type="ORF">BW733_01540</name>
</gene>
<sequence>MTDGQAAITKTSKAGRDLPAAIGVGVGLFAAVAVGLLWAPWFFALFAGAALALGTVEVHRALQLKGMRSEIVPIVIGTVVSILGAYAAVMAKLTVTPTAFMLICLCLTMIVSLTLRLRGGQDGFIQDVSASAFILAYIPLLGGSVPLLLAAENGTLRILVIVMCVIGSDTGAYVTGVTLGRHKMAPKISPSKTWEGFVGGLVFAGAIGVLSAIFLLDISWVIGLLLGVLLSLAGTVGDLVESLIKRDVGLKDMSNFLPGHGGIMDRLDSLLVAMPVGWAILHLTVGG</sequence>
<keyword evidence="8" id="KW-1003">Cell membrane</keyword>
<accession>A0A1Q2CUD4</accession>
<comment type="pathway">
    <text evidence="3 18">Phospholipid metabolism; CDP-diacylglycerol biosynthesis; CDP-diacylglycerol from sn-glycerol 3-phosphate: step 3/3.</text>
</comment>
<evidence type="ECO:0000256" key="2">
    <source>
        <dbReference type="ARBA" id="ARBA00004651"/>
    </source>
</evidence>
<keyword evidence="17" id="KW-1208">Phospholipid metabolism</keyword>
<feature type="transmembrane region" description="Helical" evidence="19">
    <location>
        <begin position="41"/>
        <end position="59"/>
    </location>
</feature>
<keyword evidence="16" id="KW-0594">Phospholipid biosynthesis</keyword>
<evidence type="ECO:0000256" key="15">
    <source>
        <dbReference type="ARBA" id="ARBA00023136"/>
    </source>
</evidence>
<keyword evidence="10 18" id="KW-0808">Transferase</keyword>
<evidence type="ECO:0000256" key="17">
    <source>
        <dbReference type="ARBA" id="ARBA00023264"/>
    </source>
</evidence>
<comment type="pathway">
    <text evidence="4">Lipid metabolism.</text>
</comment>
<keyword evidence="9" id="KW-0444">Lipid biosynthesis</keyword>
<evidence type="ECO:0000256" key="11">
    <source>
        <dbReference type="ARBA" id="ARBA00022692"/>
    </source>
</evidence>
<keyword evidence="15 19" id="KW-0472">Membrane</keyword>
<keyword evidence="13 19" id="KW-1133">Transmembrane helix</keyword>
<comment type="subcellular location">
    <subcellularLocation>
        <location evidence="2">Cell membrane</location>
        <topology evidence="2">Multi-pass membrane protein</topology>
    </subcellularLocation>
</comment>
<feature type="transmembrane region" description="Helical" evidence="19">
    <location>
        <begin position="196"/>
        <end position="216"/>
    </location>
</feature>
<dbReference type="GO" id="GO:0016024">
    <property type="term" value="P:CDP-diacylglycerol biosynthetic process"/>
    <property type="evidence" value="ECO:0007669"/>
    <property type="project" value="UniProtKB-UniPathway"/>
</dbReference>
<dbReference type="GO" id="GO:0005886">
    <property type="term" value="C:plasma membrane"/>
    <property type="evidence" value="ECO:0007669"/>
    <property type="project" value="UniProtKB-SubCell"/>
</dbReference>
<feature type="transmembrane region" description="Helical" evidence="19">
    <location>
        <begin position="128"/>
        <end position="149"/>
    </location>
</feature>
<feature type="transmembrane region" description="Helical" evidence="19">
    <location>
        <begin position="71"/>
        <end position="89"/>
    </location>
</feature>
<dbReference type="EC" id="2.7.7.41" evidence="6 18"/>
<protein>
    <recommendedName>
        <fullName evidence="7 18">Phosphatidate cytidylyltransferase</fullName>
        <ecNumber evidence="6 18">2.7.7.41</ecNumber>
    </recommendedName>
</protein>
<dbReference type="OrthoDB" id="9799199at2"/>
<feature type="transmembrane region" description="Helical" evidence="19">
    <location>
        <begin position="18"/>
        <end position="35"/>
    </location>
</feature>
<evidence type="ECO:0000256" key="8">
    <source>
        <dbReference type="ARBA" id="ARBA00022475"/>
    </source>
</evidence>
<evidence type="ECO:0000256" key="19">
    <source>
        <dbReference type="SAM" id="Phobius"/>
    </source>
</evidence>
<proteinExistence type="inferred from homology"/>
<feature type="transmembrane region" description="Helical" evidence="19">
    <location>
        <begin position="95"/>
        <end position="116"/>
    </location>
</feature>
<feature type="transmembrane region" description="Helical" evidence="19">
    <location>
        <begin position="155"/>
        <end position="175"/>
    </location>
</feature>
<keyword evidence="12 18" id="KW-0548">Nucleotidyltransferase</keyword>
<dbReference type="RefSeq" id="WP_077347270.1">
    <property type="nucleotide sequence ID" value="NZ_CP019607.1"/>
</dbReference>
<keyword evidence="14" id="KW-0443">Lipid metabolism</keyword>
<evidence type="ECO:0000256" key="16">
    <source>
        <dbReference type="ARBA" id="ARBA00023209"/>
    </source>
</evidence>
<evidence type="ECO:0000256" key="13">
    <source>
        <dbReference type="ARBA" id="ARBA00022989"/>
    </source>
</evidence>
<evidence type="ECO:0000256" key="5">
    <source>
        <dbReference type="ARBA" id="ARBA00010185"/>
    </source>
</evidence>
<evidence type="ECO:0000256" key="14">
    <source>
        <dbReference type="ARBA" id="ARBA00023098"/>
    </source>
</evidence>
<feature type="transmembrane region" description="Helical" evidence="19">
    <location>
        <begin position="222"/>
        <end position="244"/>
    </location>
</feature>
<evidence type="ECO:0000256" key="3">
    <source>
        <dbReference type="ARBA" id="ARBA00005119"/>
    </source>
</evidence>
<evidence type="ECO:0000256" key="1">
    <source>
        <dbReference type="ARBA" id="ARBA00001698"/>
    </source>
</evidence>
<dbReference type="PANTHER" id="PTHR46382">
    <property type="entry name" value="PHOSPHATIDATE CYTIDYLYLTRANSFERASE"/>
    <property type="match status" value="1"/>
</dbReference>
<comment type="catalytic activity">
    <reaction evidence="1 18">
        <text>a 1,2-diacyl-sn-glycero-3-phosphate + CTP + H(+) = a CDP-1,2-diacyl-sn-glycerol + diphosphate</text>
        <dbReference type="Rhea" id="RHEA:16229"/>
        <dbReference type="ChEBI" id="CHEBI:15378"/>
        <dbReference type="ChEBI" id="CHEBI:33019"/>
        <dbReference type="ChEBI" id="CHEBI:37563"/>
        <dbReference type="ChEBI" id="CHEBI:58332"/>
        <dbReference type="ChEBI" id="CHEBI:58608"/>
        <dbReference type="EC" id="2.7.7.41"/>
    </reaction>
</comment>
<comment type="similarity">
    <text evidence="5 18">Belongs to the CDS family.</text>
</comment>
<evidence type="ECO:0000256" key="9">
    <source>
        <dbReference type="ARBA" id="ARBA00022516"/>
    </source>
</evidence>
<evidence type="ECO:0000256" key="4">
    <source>
        <dbReference type="ARBA" id="ARBA00005189"/>
    </source>
</evidence>
<evidence type="ECO:0000256" key="18">
    <source>
        <dbReference type="RuleBase" id="RU003938"/>
    </source>
</evidence>